<dbReference type="Gene3D" id="3.10.620.30">
    <property type="match status" value="1"/>
</dbReference>
<dbReference type="PANTHER" id="PTHR42736">
    <property type="entry name" value="PROTEIN-GLUTAMINE GAMMA-GLUTAMYLTRANSFERASE"/>
    <property type="match status" value="1"/>
</dbReference>
<dbReference type="InterPro" id="IPR002931">
    <property type="entry name" value="Transglutaminase-like"/>
</dbReference>
<keyword evidence="2" id="KW-0472">Membrane</keyword>
<feature type="transmembrane region" description="Helical" evidence="2">
    <location>
        <begin position="40"/>
        <end position="56"/>
    </location>
</feature>
<gene>
    <name evidence="4" type="ORF">NBH00_15440</name>
</gene>
<evidence type="ECO:0000313" key="4">
    <source>
        <dbReference type="EMBL" id="UTI62750.1"/>
    </source>
</evidence>
<dbReference type="InterPro" id="IPR052901">
    <property type="entry name" value="Bact_TGase-like"/>
</dbReference>
<proteinExistence type="predicted"/>
<dbReference type="SUPFAM" id="SSF54001">
    <property type="entry name" value="Cysteine proteinases"/>
    <property type="match status" value="1"/>
</dbReference>
<feature type="transmembrane region" description="Helical" evidence="2">
    <location>
        <begin position="151"/>
        <end position="172"/>
    </location>
</feature>
<keyword evidence="2" id="KW-0812">Transmembrane</keyword>
<feature type="transmembrane region" description="Helical" evidence="2">
    <location>
        <begin position="202"/>
        <end position="219"/>
    </location>
</feature>
<reference evidence="4 5" key="1">
    <citation type="submission" date="2022-06" db="EMBL/GenBank/DDBJ databases">
        <title>Paraconexibacter antarcticus.</title>
        <authorList>
            <person name="Kim C.S."/>
        </authorList>
    </citation>
    <scope>NUCLEOTIDE SEQUENCE [LARGE SCALE GENOMIC DNA]</scope>
    <source>
        <strain evidence="4 5">02-257</strain>
    </source>
</reference>
<feature type="transmembrane region" description="Helical" evidence="2">
    <location>
        <begin position="96"/>
        <end position="116"/>
    </location>
</feature>
<feature type="transmembrane region" description="Helical" evidence="2">
    <location>
        <begin position="226"/>
        <end position="244"/>
    </location>
</feature>
<dbReference type="InterPro" id="IPR038765">
    <property type="entry name" value="Papain-like_cys_pep_sf"/>
</dbReference>
<dbReference type="EMBL" id="CP098502">
    <property type="protein sequence ID" value="UTI62750.1"/>
    <property type="molecule type" value="Genomic_DNA"/>
</dbReference>
<dbReference type="InterPro" id="IPR021878">
    <property type="entry name" value="TgpA_N"/>
</dbReference>
<protein>
    <submittedName>
        <fullName evidence="4">DUF3488 and transglutaminase-like domain-containing protein</fullName>
    </submittedName>
</protein>
<dbReference type="Pfam" id="PF01841">
    <property type="entry name" value="Transglut_core"/>
    <property type="match status" value="1"/>
</dbReference>
<evidence type="ECO:0000256" key="1">
    <source>
        <dbReference type="SAM" id="MobiDB-lite"/>
    </source>
</evidence>
<dbReference type="PANTHER" id="PTHR42736:SF1">
    <property type="entry name" value="PROTEIN-GLUTAMINE GAMMA-GLUTAMYLTRANSFERASE"/>
    <property type="match status" value="1"/>
</dbReference>
<accession>A0ABY5DLN1</accession>
<organism evidence="4 5">
    <name type="scientific">Paraconexibacter antarcticus</name>
    <dbReference type="NCBI Taxonomy" id="2949664"/>
    <lineage>
        <taxon>Bacteria</taxon>
        <taxon>Bacillati</taxon>
        <taxon>Actinomycetota</taxon>
        <taxon>Thermoleophilia</taxon>
        <taxon>Solirubrobacterales</taxon>
        <taxon>Paraconexibacteraceae</taxon>
        <taxon>Paraconexibacter</taxon>
    </lineage>
</organism>
<name>A0ABY5DLN1_9ACTN</name>
<feature type="transmembrane region" description="Helical" evidence="2">
    <location>
        <begin position="179"/>
        <end position="196"/>
    </location>
</feature>
<feature type="transmembrane region" description="Helical" evidence="2">
    <location>
        <begin position="651"/>
        <end position="671"/>
    </location>
</feature>
<keyword evidence="2" id="KW-1133">Transmembrane helix</keyword>
<dbReference type="RefSeq" id="WP_254569485.1">
    <property type="nucleotide sequence ID" value="NZ_CP098502.1"/>
</dbReference>
<dbReference type="Proteomes" id="UP001056035">
    <property type="component" value="Chromosome"/>
</dbReference>
<evidence type="ECO:0000313" key="5">
    <source>
        <dbReference type="Proteomes" id="UP001056035"/>
    </source>
</evidence>
<feature type="domain" description="Transglutaminase-like" evidence="3">
    <location>
        <begin position="525"/>
        <end position="596"/>
    </location>
</feature>
<dbReference type="SMART" id="SM00460">
    <property type="entry name" value="TGc"/>
    <property type="match status" value="1"/>
</dbReference>
<feature type="region of interest" description="Disordered" evidence="1">
    <location>
        <begin position="1"/>
        <end position="24"/>
    </location>
</feature>
<evidence type="ECO:0000256" key="2">
    <source>
        <dbReference type="SAM" id="Phobius"/>
    </source>
</evidence>
<keyword evidence="5" id="KW-1185">Reference proteome</keyword>
<sequence>MSPATAAPAPPPSRPAAPAAVVPPDEAPVRSGPLFLARPVRLVAFALLALLVARRWERLADPILGDAAARSVLLAVTAGALLHLRPLLPRTARPPAAAALAVAALVAALLVAGVPLHDLRPHRWDDLARGIGDGLAALPDLRVPYRGEQEWIRRTLALGGALLLLLAAVCCCAGRGRPGLAAGVLLTAYVIAVTQVEQRHAIGDGVLLTVLLALLLLGERVRMDQATAAGLCLAAAVGLGTVAVHRLDGARPWIDYRGLGSRLGSGPLERFSWTHTYGALPWTRDARPVLRVKAVVPGYWKAVSLDRFDGRRWRRAARPLPGTPPRDRARAPRAWTQEVSVDVADLRSPQLYAPGEILAITRSSVAARPDTPGTEVTAGRDMVRGDTYVARVYSPSPSVAQLARAGVDYPAEVLGALRLDDPGVAGSARVVPVADGLSFAFAPYGAAGSPAPRLQLADTRDVGDGTAELVHSPYARMWALAQRLKAASTSPLDYVRRVQARVRSGATYDEHPPRASAADPLADFLFGTRRGYCQQFSGAMALLLRMGGVPARVAEGFAPGTFDVGQGRYVVHDSDAHSWVEVYYPHIGWTVVDPTPALAPAASQFDLASATATAAPKAGATGATAAGDRAGGAAPGASAVAGGGGGGGPGALLLAGAGAALMLLAGGGIAVRHRRARRHAAVPPELRDLAHALHRAGVVLPPATTLAGLAAAHTRTPEARARVEALARARYAVTGAAAPVRLTRAERRVLRRGLRPAPGPPPSR</sequence>
<dbReference type="Pfam" id="PF11992">
    <property type="entry name" value="TgpA_N"/>
    <property type="match status" value="1"/>
</dbReference>
<evidence type="ECO:0000259" key="3">
    <source>
        <dbReference type="SMART" id="SM00460"/>
    </source>
</evidence>